<dbReference type="Proteomes" id="UP001642482">
    <property type="component" value="Unassembled WGS sequence"/>
</dbReference>
<gene>
    <name evidence="1" type="ORF">SEUCBS140593_001358</name>
</gene>
<accession>A0ABP0AXJ2</accession>
<sequence>MDAAAAREQVAILRRPYPYPYTSADKAADQQERRAALRVLQTMCPALSDKTKYPRVSEDPQDWGGILHVHMVIEENDVAALRELIQVHPRLLTMECAAEFLCPPLVQAIKQGRPQMVRMLLDYGATLPLSERQLPQPHDEVRDGSFHDWGTPLTTACMMGRADMLRMVLEGMPEVDVNETDYLGFTPFISAASGLCDGMRPARHEAAGNAAERVAILRLLMERGADVHKARTDMYRPQRPGGKGNALSQ</sequence>
<evidence type="ECO:0000313" key="2">
    <source>
        <dbReference type="Proteomes" id="UP001642482"/>
    </source>
</evidence>
<evidence type="ECO:0000313" key="1">
    <source>
        <dbReference type="EMBL" id="CAK7212008.1"/>
    </source>
</evidence>
<protein>
    <recommendedName>
        <fullName evidence="3">Ankyrin repeat protein</fullName>
    </recommendedName>
</protein>
<reference evidence="1 2" key="1">
    <citation type="submission" date="2024-01" db="EMBL/GenBank/DDBJ databases">
        <authorList>
            <person name="Allen C."/>
            <person name="Tagirdzhanova G."/>
        </authorList>
    </citation>
    <scope>NUCLEOTIDE SEQUENCE [LARGE SCALE GENOMIC DNA]</scope>
</reference>
<dbReference type="InterPro" id="IPR036770">
    <property type="entry name" value="Ankyrin_rpt-contain_sf"/>
</dbReference>
<proteinExistence type="predicted"/>
<dbReference type="EMBL" id="CAWUHD010000008">
    <property type="protein sequence ID" value="CAK7212008.1"/>
    <property type="molecule type" value="Genomic_DNA"/>
</dbReference>
<comment type="caution">
    <text evidence="1">The sequence shown here is derived from an EMBL/GenBank/DDBJ whole genome shotgun (WGS) entry which is preliminary data.</text>
</comment>
<evidence type="ECO:0008006" key="3">
    <source>
        <dbReference type="Google" id="ProtNLM"/>
    </source>
</evidence>
<organism evidence="1 2">
    <name type="scientific">Sporothrix eucalyptigena</name>
    <dbReference type="NCBI Taxonomy" id="1812306"/>
    <lineage>
        <taxon>Eukaryota</taxon>
        <taxon>Fungi</taxon>
        <taxon>Dikarya</taxon>
        <taxon>Ascomycota</taxon>
        <taxon>Pezizomycotina</taxon>
        <taxon>Sordariomycetes</taxon>
        <taxon>Sordariomycetidae</taxon>
        <taxon>Ophiostomatales</taxon>
        <taxon>Ophiostomataceae</taxon>
        <taxon>Sporothrix</taxon>
    </lineage>
</organism>
<dbReference type="Gene3D" id="1.25.40.20">
    <property type="entry name" value="Ankyrin repeat-containing domain"/>
    <property type="match status" value="1"/>
</dbReference>
<dbReference type="SUPFAM" id="SSF48403">
    <property type="entry name" value="Ankyrin repeat"/>
    <property type="match status" value="1"/>
</dbReference>
<dbReference type="SMART" id="SM00248">
    <property type="entry name" value="ANK"/>
    <property type="match status" value="4"/>
</dbReference>
<dbReference type="InterPro" id="IPR002110">
    <property type="entry name" value="Ankyrin_rpt"/>
</dbReference>
<name>A0ABP0AXJ2_9PEZI</name>
<keyword evidence="2" id="KW-1185">Reference proteome</keyword>